<dbReference type="GO" id="GO:0005829">
    <property type="term" value="C:cytosol"/>
    <property type="evidence" value="ECO:0007669"/>
    <property type="project" value="TreeGrafter"/>
</dbReference>
<dbReference type="InterPro" id="IPR005814">
    <property type="entry name" value="Aminotrans_3"/>
</dbReference>
<evidence type="ECO:0000313" key="6">
    <source>
        <dbReference type="EMBL" id="SNB55045.1"/>
    </source>
</evidence>
<dbReference type="PANTHER" id="PTHR43094">
    <property type="entry name" value="AMINOTRANSFERASE"/>
    <property type="match status" value="1"/>
</dbReference>
<protein>
    <submittedName>
        <fullName evidence="6">4-aminobutyrate---pyruvate transaminase</fullName>
    </submittedName>
</protein>
<dbReference type="Gene3D" id="3.90.1150.10">
    <property type="entry name" value="Aspartate Aminotransferase, domain 1"/>
    <property type="match status" value="1"/>
</dbReference>
<dbReference type="Pfam" id="PF00202">
    <property type="entry name" value="Aminotran_3"/>
    <property type="match status" value="1"/>
</dbReference>
<dbReference type="GO" id="GO:0030170">
    <property type="term" value="F:pyridoxal phosphate binding"/>
    <property type="evidence" value="ECO:0007669"/>
    <property type="project" value="InterPro"/>
</dbReference>
<comment type="similarity">
    <text evidence="1 5">Belongs to the class-III pyridoxal-phosphate-dependent aminotransferase family.</text>
</comment>
<dbReference type="RefSeq" id="WP_243389672.1">
    <property type="nucleotide sequence ID" value="NZ_FYEH01000001.1"/>
</dbReference>
<keyword evidence="4 5" id="KW-0663">Pyridoxal phosphate</keyword>
<dbReference type="InterPro" id="IPR015421">
    <property type="entry name" value="PyrdxlP-dep_Trfase_major"/>
</dbReference>
<dbReference type="SUPFAM" id="SSF53383">
    <property type="entry name" value="PLP-dependent transferases"/>
    <property type="match status" value="1"/>
</dbReference>
<dbReference type="InterPro" id="IPR015424">
    <property type="entry name" value="PyrdxlP-dep_Trfase"/>
</dbReference>
<keyword evidence="3" id="KW-0808">Transferase</keyword>
<evidence type="ECO:0000256" key="1">
    <source>
        <dbReference type="ARBA" id="ARBA00008954"/>
    </source>
</evidence>
<evidence type="ECO:0000256" key="3">
    <source>
        <dbReference type="ARBA" id="ARBA00022679"/>
    </source>
</evidence>
<dbReference type="Gene3D" id="3.40.640.10">
    <property type="entry name" value="Type I PLP-dependent aspartate aminotransferase-like (Major domain)"/>
    <property type="match status" value="1"/>
</dbReference>
<keyword evidence="2" id="KW-0032">Aminotransferase</keyword>
<evidence type="ECO:0000256" key="5">
    <source>
        <dbReference type="RuleBase" id="RU003560"/>
    </source>
</evidence>
<organism evidence="6 7">
    <name type="scientific">Arboricoccus pini</name>
    <dbReference type="NCBI Taxonomy" id="1963835"/>
    <lineage>
        <taxon>Bacteria</taxon>
        <taxon>Pseudomonadati</taxon>
        <taxon>Pseudomonadota</taxon>
        <taxon>Alphaproteobacteria</taxon>
        <taxon>Geminicoccales</taxon>
        <taxon>Geminicoccaceae</taxon>
        <taxon>Arboricoccus</taxon>
    </lineage>
</organism>
<reference evidence="6 7" key="1">
    <citation type="submission" date="2017-06" db="EMBL/GenBank/DDBJ databases">
        <authorList>
            <person name="Kim H.J."/>
            <person name="Triplett B.A."/>
        </authorList>
    </citation>
    <scope>NUCLEOTIDE SEQUENCE [LARGE SCALE GENOMIC DNA]</scope>
    <source>
        <strain evidence="6 7">B29T1</strain>
    </source>
</reference>
<sequence length="460" mass="50026">MDGMIENSIAARDIRYLVHGSVDLARQRQNPPTMINGGKGIFIFDENGTPYLEAAAGMWCTALGFSEEELIEAATEQMRKLPYYHTLAYKSVTPAAELAEKLAALVPIENAHLYFALSGSEANDAFIKFAWYVNNALGRPEKKKIIARKNGYHGATLGSASLSGISANHKLFDLPIANILHVSDPHYYRNGLPGESEAEFVDRLVGEVEALILAEGPDTVAAFVAEPVTGAGGVVIPPAGYYTKLQAVLDRYDVIFHADEVINGFLRTGKMWGSEAMGIRPTTMSMAKAITSAYMPLSALALPSWFYDAMERGSTEVGVFGHAATYAGHPVSCAVALKMLEIVERRNLKAHVETVGARFKERILAFKDHPLVGDVRVIGLMGAIEFVTDKANKTSFVPTGSFAKRLRDHAEERQKLIVRAVPAGDSCAFSPPLVITIEEVDEMFDRFAKALDEVTAEVGA</sequence>
<keyword evidence="6" id="KW-0670">Pyruvate</keyword>
<dbReference type="PANTHER" id="PTHR43094:SF1">
    <property type="entry name" value="AMINOTRANSFERASE CLASS-III"/>
    <property type="match status" value="1"/>
</dbReference>
<dbReference type="NCBIfam" id="NF004767">
    <property type="entry name" value="PRK06105.1"/>
    <property type="match status" value="1"/>
</dbReference>
<dbReference type="GO" id="GO:0008483">
    <property type="term" value="F:transaminase activity"/>
    <property type="evidence" value="ECO:0007669"/>
    <property type="project" value="UniProtKB-KW"/>
</dbReference>
<dbReference type="Proteomes" id="UP000197065">
    <property type="component" value="Unassembled WGS sequence"/>
</dbReference>
<proteinExistence type="inferred from homology"/>
<evidence type="ECO:0000313" key="7">
    <source>
        <dbReference type="Proteomes" id="UP000197065"/>
    </source>
</evidence>
<accession>A0A212Q6M4</accession>
<dbReference type="EMBL" id="FYEH01000001">
    <property type="protein sequence ID" value="SNB55045.1"/>
    <property type="molecule type" value="Genomic_DNA"/>
</dbReference>
<dbReference type="FunFam" id="3.40.640.10:FF:000014">
    <property type="entry name" value="Adenosylmethionine-8-amino-7-oxononanoate aminotransferase, probable"/>
    <property type="match status" value="1"/>
</dbReference>
<evidence type="ECO:0000256" key="4">
    <source>
        <dbReference type="ARBA" id="ARBA00022898"/>
    </source>
</evidence>
<gene>
    <name evidence="6" type="ORF">SAMN07250955_101454</name>
</gene>
<dbReference type="CDD" id="cd00610">
    <property type="entry name" value="OAT_like"/>
    <property type="match status" value="1"/>
</dbReference>
<evidence type="ECO:0000256" key="2">
    <source>
        <dbReference type="ARBA" id="ARBA00022576"/>
    </source>
</evidence>
<keyword evidence="7" id="KW-1185">Reference proteome</keyword>
<name>A0A212Q6M4_9PROT</name>
<dbReference type="InterPro" id="IPR015422">
    <property type="entry name" value="PyrdxlP-dep_Trfase_small"/>
</dbReference>
<dbReference type="PIRSF" id="PIRSF000521">
    <property type="entry name" value="Transaminase_4ab_Lys_Orn"/>
    <property type="match status" value="1"/>
</dbReference>
<dbReference type="AlphaFoldDB" id="A0A212Q6M4"/>